<evidence type="ECO:0000313" key="1">
    <source>
        <dbReference type="EMBL" id="RAW48462.1"/>
    </source>
</evidence>
<dbReference type="Proteomes" id="UP000250997">
    <property type="component" value="Unassembled WGS sequence"/>
</dbReference>
<gene>
    <name evidence="1" type="ORF">C4N27_11425</name>
</gene>
<evidence type="ECO:0008006" key="3">
    <source>
        <dbReference type="Google" id="ProtNLM"/>
    </source>
</evidence>
<comment type="caution">
    <text evidence="1">The sequence shown here is derived from an EMBL/GenBank/DDBJ whole genome shotgun (WGS) entry which is preliminary data.</text>
</comment>
<organism evidence="1 2">
    <name type="scientific">Faecalibacterium prausnitzii</name>
    <dbReference type="NCBI Taxonomy" id="853"/>
    <lineage>
        <taxon>Bacteria</taxon>
        <taxon>Bacillati</taxon>
        <taxon>Bacillota</taxon>
        <taxon>Clostridia</taxon>
        <taxon>Eubacteriales</taxon>
        <taxon>Oscillospiraceae</taxon>
        <taxon>Faecalibacterium</taxon>
    </lineage>
</organism>
<accession>A0AAX1QFG7</accession>
<reference evidence="1 2" key="1">
    <citation type="submission" date="2018-02" db="EMBL/GenBank/DDBJ databases">
        <title>Complete genome sequencing of Faecalibacterium prausnitzii strains isolated from the human gut.</title>
        <authorList>
            <person name="Fitzgerald B.C."/>
            <person name="Shkoporov A.N."/>
            <person name="Ross P.R."/>
            <person name="Hill C."/>
        </authorList>
    </citation>
    <scope>NUCLEOTIDE SEQUENCE [LARGE SCALE GENOMIC DNA]</scope>
    <source>
        <strain evidence="1 2">APC942/18-1</strain>
    </source>
</reference>
<evidence type="ECO:0000313" key="2">
    <source>
        <dbReference type="Proteomes" id="UP000250997"/>
    </source>
</evidence>
<protein>
    <recommendedName>
        <fullName evidence="3">Large polyvalent protein associated domain-containing protein</fullName>
    </recommendedName>
</protein>
<name>A0AAX1QFG7_9FIRM</name>
<dbReference type="EMBL" id="PRLA01000009">
    <property type="protein sequence ID" value="RAW48462.1"/>
    <property type="molecule type" value="Genomic_DNA"/>
</dbReference>
<dbReference type="RefSeq" id="WP_158394640.1">
    <property type="nucleotide sequence ID" value="NZ_CP026548.1"/>
</dbReference>
<proteinExistence type="predicted"/>
<sequence>MARYKIYDNTSDVITPVGEKLTAEQWLDRYQWGRYTKMIVGGGIINGSVALVFDDEVEHYRKAGCDFSSCTTDEDYLAAIEAFEDNPPVADAGVSDQTRIADALEDMVALSLPDAE</sequence>
<dbReference type="AlphaFoldDB" id="A0AAX1QFG7"/>